<evidence type="ECO:0000313" key="3">
    <source>
        <dbReference type="Proteomes" id="UP000762676"/>
    </source>
</evidence>
<keyword evidence="1" id="KW-0472">Membrane</keyword>
<keyword evidence="1" id="KW-1133">Transmembrane helix</keyword>
<dbReference type="Proteomes" id="UP000762676">
    <property type="component" value="Unassembled WGS sequence"/>
</dbReference>
<comment type="caution">
    <text evidence="2">The sequence shown here is derived from an EMBL/GenBank/DDBJ whole genome shotgun (WGS) entry which is preliminary data.</text>
</comment>
<name>A0AAV4G1G6_9GAST</name>
<feature type="transmembrane region" description="Helical" evidence="1">
    <location>
        <begin position="47"/>
        <end position="66"/>
    </location>
</feature>
<organism evidence="2 3">
    <name type="scientific">Elysia marginata</name>
    <dbReference type="NCBI Taxonomy" id="1093978"/>
    <lineage>
        <taxon>Eukaryota</taxon>
        <taxon>Metazoa</taxon>
        <taxon>Spiralia</taxon>
        <taxon>Lophotrochozoa</taxon>
        <taxon>Mollusca</taxon>
        <taxon>Gastropoda</taxon>
        <taxon>Heterobranchia</taxon>
        <taxon>Euthyneura</taxon>
        <taxon>Panpulmonata</taxon>
        <taxon>Sacoglossa</taxon>
        <taxon>Placobranchoidea</taxon>
        <taxon>Plakobranchidae</taxon>
        <taxon>Elysia</taxon>
    </lineage>
</organism>
<keyword evidence="1" id="KW-0812">Transmembrane</keyword>
<sequence>MRVFRMASLVTKNYWRLYTSSLILCFGLFIENTASEAAAEAALVVVLVVVVVVVVVVAVVVVIVVVK</sequence>
<proteinExistence type="predicted"/>
<protein>
    <submittedName>
        <fullName evidence="2">Uncharacterized protein</fullName>
    </submittedName>
</protein>
<evidence type="ECO:0000256" key="1">
    <source>
        <dbReference type="SAM" id="Phobius"/>
    </source>
</evidence>
<evidence type="ECO:0000313" key="2">
    <source>
        <dbReference type="EMBL" id="GFR78820.1"/>
    </source>
</evidence>
<keyword evidence="3" id="KW-1185">Reference proteome</keyword>
<gene>
    <name evidence="2" type="ORF">ElyMa_004004700</name>
</gene>
<dbReference type="EMBL" id="BMAT01008143">
    <property type="protein sequence ID" value="GFR78820.1"/>
    <property type="molecule type" value="Genomic_DNA"/>
</dbReference>
<accession>A0AAV4G1G6</accession>
<reference evidence="2 3" key="1">
    <citation type="journal article" date="2021" name="Elife">
        <title>Chloroplast acquisition without the gene transfer in kleptoplastic sea slugs, Plakobranchus ocellatus.</title>
        <authorList>
            <person name="Maeda T."/>
            <person name="Takahashi S."/>
            <person name="Yoshida T."/>
            <person name="Shimamura S."/>
            <person name="Takaki Y."/>
            <person name="Nagai Y."/>
            <person name="Toyoda A."/>
            <person name="Suzuki Y."/>
            <person name="Arimoto A."/>
            <person name="Ishii H."/>
            <person name="Satoh N."/>
            <person name="Nishiyama T."/>
            <person name="Hasebe M."/>
            <person name="Maruyama T."/>
            <person name="Minagawa J."/>
            <person name="Obokata J."/>
            <person name="Shigenobu S."/>
        </authorList>
    </citation>
    <scope>NUCLEOTIDE SEQUENCE [LARGE SCALE GENOMIC DNA]</scope>
</reference>
<dbReference type="AlphaFoldDB" id="A0AAV4G1G6"/>